<dbReference type="InterPro" id="IPR041664">
    <property type="entry name" value="AAA_16"/>
</dbReference>
<dbReference type="EMBL" id="JAVREJ010000053">
    <property type="protein sequence ID" value="MDT0353929.1"/>
    <property type="molecule type" value="Genomic_DNA"/>
</dbReference>
<organism evidence="4 5">
    <name type="scientific">Pseudonocardia charpentierae</name>
    <dbReference type="NCBI Taxonomy" id="3075545"/>
    <lineage>
        <taxon>Bacteria</taxon>
        <taxon>Bacillati</taxon>
        <taxon>Actinomycetota</taxon>
        <taxon>Actinomycetes</taxon>
        <taxon>Pseudonocardiales</taxon>
        <taxon>Pseudonocardiaceae</taxon>
        <taxon>Pseudonocardia</taxon>
    </lineage>
</organism>
<dbReference type="InterPro" id="IPR000792">
    <property type="entry name" value="Tscrpt_reg_LuxR_C"/>
</dbReference>
<protein>
    <submittedName>
        <fullName evidence="4">AAA family ATPase</fullName>
    </submittedName>
</protein>
<comment type="caution">
    <text evidence="4">The sequence shown here is derived from an EMBL/GenBank/DDBJ whole genome shotgun (WGS) entry which is preliminary data.</text>
</comment>
<dbReference type="Pfam" id="PF00196">
    <property type="entry name" value="GerE"/>
    <property type="match status" value="1"/>
</dbReference>
<dbReference type="PRINTS" id="PR00364">
    <property type="entry name" value="DISEASERSIST"/>
</dbReference>
<keyword evidence="1" id="KW-0547">Nucleotide-binding</keyword>
<keyword evidence="2" id="KW-0067">ATP-binding</keyword>
<accession>A0ABU2NJ50</accession>
<sequence length="934" mass="98889">MMTPPLLGRARERDALRDWLEDARGGHGRLVLCVGEAGIGKTRLCQELAGLAADVRLAWGRCADTDGAPAFWPWREVLRSVGATDPAVGDVESPQDRFRAVDAVAGAVLTEVARRPLIIVLDDVHWADEPSLLVLRHLADRAPNAPLLLVVALREPEPGTATARALAGLERAPACEELHLSGLSSVDVGRQLDALGAGSIAADQVHDATGGNPFFVREVARAVVDGTWKPGWASRSVRDAVAARVERLGPDARRLVEAGAVVGHRFPLAVAARMLRVDVRECLGAADAAVASGLLAQVGAGELRFAHALTRDAVRAGVPTELAVRLHRAAAEALEVHWAGELDEHLAELAWHRMALAPYGEAAQARRWAVRAAGESVRRLAFEEGVRLYRAALEVPAPWPDDAAACRTHLALGRAGYLAGDLGTARSAAVAAAGLARTAALPDLLAEAALVLEPVPDPTTNAVVTALCEEALAAEPVDAALRARLMAQRSQLAFYGGDRELTDDMSAAALKLARTAGDDRSLVAALRARHDAVPGSQRRRERLALAAEMLAAANRTGDARPAMWGRLWRIDALVEDGRLADAADELGPLAAAVERVGGPVSAWHRDRARGCVAQARGRFAEAREAATRAYERMRLIEPSPATGAQLGAQWALARHVGTSEEGLHLARAWVEPPPRFRTMGRISRAFLLLRAGHPDEAGVQFRQAGPPEAWSWPVFFTAPGSVLATLVAIDLDRADELRTALATLEAFRGEHVVGTGVSYCGPAELTLGLGALAQGRLDDAVADLESAVRRCDAAGAPAFLAEASHHLAAALAARGAPGDQDRARRLAAEADRLVRALGMTAYTAASTELLHRLGPGDGGLSAREAEVARLVADGLTNRQIAARLVISDRTAGNHVAHILTKLGFTSRSQIAAWCAARMSRPVSDPTHARRPAAP</sequence>
<dbReference type="InterPro" id="IPR016032">
    <property type="entry name" value="Sig_transdc_resp-reg_C-effctor"/>
</dbReference>
<dbReference type="PRINTS" id="PR00038">
    <property type="entry name" value="HTHLUXR"/>
</dbReference>
<dbReference type="PANTHER" id="PTHR16305:SF35">
    <property type="entry name" value="TRANSCRIPTIONAL ACTIVATOR DOMAIN"/>
    <property type="match status" value="1"/>
</dbReference>
<dbReference type="SUPFAM" id="SSF46894">
    <property type="entry name" value="C-terminal effector domain of the bipartite response regulators"/>
    <property type="match status" value="1"/>
</dbReference>
<name>A0ABU2NJ50_9PSEU</name>
<feature type="domain" description="HTH luxR-type" evidence="3">
    <location>
        <begin position="853"/>
        <end position="918"/>
    </location>
</feature>
<evidence type="ECO:0000259" key="3">
    <source>
        <dbReference type="PROSITE" id="PS50043"/>
    </source>
</evidence>
<dbReference type="InterPro" id="IPR036388">
    <property type="entry name" value="WH-like_DNA-bd_sf"/>
</dbReference>
<dbReference type="Pfam" id="PF13191">
    <property type="entry name" value="AAA_16"/>
    <property type="match status" value="1"/>
</dbReference>
<dbReference type="Proteomes" id="UP001183202">
    <property type="component" value="Unassembled WGS sequence"/>
</dbReference>
<proteinExistence type="predicted"/>
<dbReference type="Gene3D" id="1.10.10.10">
    <property type="entry name" value="Winged helix-like DNA-binding domain superfamily/Winged helix DNA-binding domain"/>
    <property type="match status" value="1"/>
</dbReference>
<dbReference type="SMART" id="SM00421">
    <property type="entry name" value="HTH_LUXR"/>
    <property type="match status" value="1"/>
</dbReference>
<reference evidence="5" key="1">
    <citation type="submission" date="2023-07" db="EMBL/GenBank/DDBJ databases">
        <title>30 novel species of actinomycetes from the DSMZ collection.</title>
        <authorList>
            <person name="Nouioui I."/>
        </authorList>
    </citation>
    <scope>NUCLEOTIDE SEQUENCE [LARGE SCALE GENOMIC DNA]</scope>
    <source>
        <strain evidence="5">DSM 45834</strain>
    </source>
</reference>
<dbReference type="PROSITE" id="PS50043">
    <property type="entry name" value="HTH_LUXR_2"/>
    <property type="match status" value="1"/>
</dbReference>
<dbReference type="SUPFAM" id="SSF52540">
    <property type="entry name" value="P-loop containing nucleoside triphosphate hydrolases"/>
    <property type="match status" value="1"/>
</dbReference>
<evidence type="ECO:0000256" key="2">
    <source>
        <dbReference type="ARBA" id="ARBA00022840"/>
    </source>
</evidence>
<evidence type="ECO:0000313" key="4">
    <source>
        <dbReference type="EMBL" id="MDT0353929.1"/>
    </source>
</evidence>
<keyword evidence="5" id="KW-1185">Reference proteome</keyword>
<dbReference type="InterPro" id="IPR027417">
    <property type="entry name" value="P-loop_NTPase"/>
</dbReference>
<gene>
    <name evidence="4" type="ORF">RM445_31050</name>
</gene>
<dbReference type="PANTHER" id="PTHR16305">
    <property type="entry name" value="TESTICULAR SOLUBLE ADENYLYL CYCLASE"/>
    <property type="match status" value="1"/>
</dbReference>
<dbReference type="Gene3D" id="3.40.50.300">
    <property type="entry name" value="P-loop containing nucleotide triphosphate hydrolases"/>
    <property type="match status" value="1"/>
</dbReference>
<dbReference type="RefSeq" id="WP_311560438.1">
    <property type="nucleotide sequence ID" value="NZ_JAVREJ010000053.1"/>
</dbReference>
<dbReference type="CDD" id="cd06170">
    <property type="entry name" value="LuxR_C_like"/>
    <property type="match status" value="1"/>
</dbReference>
<evidence type="ECO:0000256" key="1">
    <source>
        <dbReference type="ARBA" id="ARBA00022741"/>
    </source>
</evidence>
<evidence type="ECO:0000313" key="5">
    <source>
        <dbReference type="Proteomes" id="UP001183202"/>
    </source>
</evidence>